<keyword evidence="2" id="KW-1185">Reference proteome</keyword>
<reference evidence="1 2" key="1">
    <citation type="submission" date="2014-03" db="EMBL/GenBank/DDBJ databases">
        <title>Draft genome of the hookworm Oesophagostomum dentatum.</title>
        <authorList>
            <person name="Mitreva M."/>
        </authorList>
    </citation>
    <scope>NUCLEOTIDE SEQUENCE [LARGE SCALE GENOMIC DNA]</scope>
    <source>
        <strain evidence="1 2">OD-Hann</strain>
    </source>
</reference>
<protein>
    <recommendedName>
        <fullName evidence="3">Tetratricopeptide repeat protein</fullName>
    </recommendedName>
</protein>
<dbReference type="Proteomes" id="UP000053660">
    <property type="component" value="Unassembled WGS sequence"/>
</dbReference>
<sequence length="126" mass="14152">MILSAECRWSAATEMLQGVREEAVSVEQRNIAAMAMRRIGVVQLMSGDQQEALKSLKECEEHITRTSSILEKALWSLALAQAYSADAKKKESIRALRKARVQCRQAGAVLFEKFTLQELAVLYHEV</sequence>
<accession>A0A0B1SJW3</accession>
<name>A0A0B1SJW3_OESDE</name>
<proteinExistence type="predicted"/>
<dbReference type="Gene3D" id="1.25.40.10">
    <property type="entry name" value="Tetratricopeptide repeat domain"/>
    <property type="match status" value="1"/>
</dbReference>
<dbReference type="EMBL" id="KN563213">
    <property type="protein sequence ID" value="KHJ85613.1"/>
    <property type="molecule type" value="Genomic_DNA"/>
</dbReference>
<dbReference type="OrthoDB" id="10411194at2759"/>
<dbReference type="InterPro" id="IPR011990">
    <property type="entry name" value="TPR-like_helical_dom_sf"/>
</dbReference>
<evidence type="ECO:0008006" key="3">
    <source>
        <dbReference type="Google" id="ProtNLM"/>
    </source>
</evidence>
<dbReference type="AlphaFoldDB" id="A0A0B1SJW3"/>
<evidence type="ECO:0000313" key="1">
    <source>
        <dbReference type="EMBL" id="KHJ85613.1"/>
    </source>
</evidence>
<dbReference type="SUPFAM" id="SSF48452">
    <property type="entry name" value="TPR-like"/>
    <property type="match status" value="1"/>
</dbReference>
<organism evidence="1 2">
    <name type="scientific">Oesophagostomum dentatum</name>
    <name type="common">Nodular worm</name>
    <dbReference type="NCBI Taxonomy" id="61180"/>
    <lineage>
        <taxon>Eukaryota</taxon>
        <taxon>Metazoa</taxon>
        <taxon>Ecdysozoa</taxon>
        <taxon>Nematoda</taxon>
        <taxon>Chromadorea</taxon>
        <taxon>Rhabditida</taxon>
        <taxon>Rhabditina</taxon>
        <taxon>Rhabditomorpha</taxon>
        <taxon>Strongyloidea</taxon>
        <taxon>Strongylidae</taxon>
        <taxon>Oesophagostomum</taxon>
    </lineage>
</organism>
<gene>
    <name evidence="1" type="ORF">OESDEN_14655</name>
</gene>
<evidence type="ECO:0000313" key="2">
    <source>
        <dbReference type="Proteomes" id="UP000053660"/>
    </source>
</evidence>